<feature type="domain" description="Lin1244/Lin1753-like N-terminal" evidence="2">
    <location>
        <begin position="10"/>
        <end position="81"/>
    </location>
</feature>
<sequence>MSDKEFPKEYLRHDYGARTDTRKMRKFVRKFGMRGYGLFWAMAEMLYKEGGYIPIEECDNIAEDLDVDAQEVKDVIDYMFHTDKEKFWSNTVMERLAERAGKIQQARGAAYAGWKKRKGDEYEPPDNVDPDKYVKGKYGHLVGR</sequence>
<dbReference type="EMBL" id="MT141471">
    <property type="protein sequence ID" value="QJA62425.1"/>
    <property type="molecule type" value="Genomic_DNA"/>
</dbReference>
<evidence type="ECO:0000256" key="1">
    <source>
        <dbReference type="SAM" id="MobiDB-lite"/>
    </source>
</evidence>
<evidence type="ECO:0000259" key="2">
    <source>
        <dbReference type="Pfam" id="PF14297"/>
    </source>
</evidence>
<dbReference type="InterPro" id="IPR025400">
    <property type="entry name" value="Lin1244/Lin1753-like_N"/>
</dbReference>
<protein>
    <recommendedName>
        <fullName evidence="2">Lin1244/Lin1753-like N-terminal domain-containing protein</fullName>
    </recommendedName>
</protein>
<organism evidence="3">
    <name type="scientific">viral metagenome</name>
    <dbReference type="NCBI Taxonomy" id="1070528"/>
    <lineage>
        <taxon>unclassified sequences</taxon>
        <taxon>metagenomes</taxon>
        <taxon>organismal metagenomes</taxon>
    </lineage>
</organism>
<gene>
    <name evidence="3" type="ORF">MM415B00781_0002</name>
</gene>
<reference evidence="3" key="1">
    <citation type="submission" date="2020-03" db="EMBL/GenBank/DDBJ databases">
        <title>The deep terrestrial virosphere.</title>
        <authorList>
            <person name="Holmfeldt K."/>
            <person name="Nilsson E."/>
            <person name="Simone D."/>
            <person name="Lopez-Fernandez M."/>
            <person name="Wu X."/>
            <person name="de Brujin I."/>
            <person name="Lundin D."/>
            <person name="Andersson A."/>
            <person name="Bertilsson S."/>
            <person name="Dopson M."/>
        </authorList>
    </citation>
    <scope>NUCLEOTIDE SEQUENCE</scope>
    <source>
        <strain evidence="3">MM415B00781</strain>
    </source>
</reference>
<dbReference type="Pfam" id="PF14297">
    <property type="entry name" value="Lin1244_N"/>
    <property type="match status" value="1"/>
</dbReference>
<feature type="region of interest" description="Disordered" evidence="1">
    <location>
        <begin position="106"/>
        <end position="130"/>
    </location>
</feature>
<proteinExistence type="predicted"/>
<name>A0A6M3IZG2_9ZZZZ</name>
<evidence type="ECO:0000313" key="3">
    <source>
        <dbReference type="EMBL" id="QJA62425.1"/>
    </source>
</evidence>
<dbReference type="AlphaFoldDB" id="A0A6M3IZG2"/>
<accession>A0A6M3IZG2</accession>